<proteinExistence type="inferred from homology"/>
<dbReference type="GO" id="GO:0071978">
    <property type="term" value="P:bacterial-type flagellum-dependent swarming motility"/>
    <property type="evidence" value="ECO:0007669"/>
    <property type="project" value="TreeGrafter"/>
</dbReference>
<evidence type="ECO:0000313" key="11">
    <source>
        <dbReference type="Proteomes" id="UP000254069"/>
    </source>
</evidence>
<reference evidence="9" key="2">
    <citation type="submission" date="2021-05" db="EMBL/GenBank/DDBJ databases">
        <title>Molecular characterization for Shewanella algae harboring chromosomal blaOXA-55-like strains isolated from clinical and environment sample.</title>
        <authorList>
            <person name="Ohama Y."/>
            <person name="Aoki K."/>
            <person name="Harada S."/>
            <person name="Moriya K."/>
            <person name="Ishii Y."/>
            <person name="Tateda K."/>
        </authorList>
    </citation>
    <scope>NUCLEOTIDE SEQUENCE</scope>
    <source>
        <strain evidence="9">TUM17379</strain>
    </source>
</reference>
<evidence type="ECO:0000256" key="3">
    <source>
        <dbReference type="ARBA" id="ARBA00017941"/>
    </source>
</evidence>
<comment type="subunit">
    <text evidence="5 6">The basal body constitutes a major portion of the flagellar organelle and consists of four rings (L,P,S, and M) mounted on a central rod. The rod consists of about 26 subunits of FlgG in the distal portion, and FlgB, FlgC and FlgF are thought to build up the proximal portion of the rod with about 6 subunits each.</text>
</comment>
<evidence type="ECO:0000259" key="8">
    <source>
        <dbReference type="Pfam" id="PF06429"/>
    </source>
</evidence>
<keyword evidence="9" id="KW-0969">Cilium</keyword>
<accession>A0A379ZDZ9</accession>
<dbReference type="RefSeq" id="WP_025888439.1">
    <property type="nucleotide sequence ID" value="NZ_AP024609.1"/>
</dbReference>
<dbReference type="Pfam" id="PF00460">
    <property type="entry name" value="Flg_bb_rod"/>
    <property type="match status" value="1"/>
</dbReference>
<dbReference type="InterPro" id="IPR010930">
    <property type="entry name" value="Flg_bb/hook_C_dom"/>
</dbReference>
<keyword evidence="9" id="KW-0282">Flagellum</keyword>
<protein>
    <recommendedName>
        <fullName evidence="3 6">Flagellar basal-body rod protein FlgC</fullName>
    </recommendedName>
</protein>
<organism evidence="10 11">
    <name type="scientific">Shewanella algae</name>
    <dbReference type="NCBI Taxonomy" id="38313"/>
    <lineage>
        <taxon>Bacteria</taxon>
        <taxon>Pseudomonadati</taxon>
        <taxon>Pseudomonadota</taxon>
        <taxon>Gammaproteobacteria</taxon>
        <taxon>Alteromonadales</taxon>
        <taxon>Shewanellaceae</taxon>
        <taxon>Shewanella</taxon>
    </lineage>
</organism>
<sequence length="136" mass="14598">MSFAEIYQVAGSGMTVQTLRLNAIASNLANAGVAAESSDSAYRAIKPVFSTLYQQQNNSVSAKVQIKALVQSDAPLETRYEPGHPLANADGYVTYSNVNTVEEMADMMAASRAFETSVEVMNRARSMQQGLLALGK</sequence>
<dbReference type="Proteomes" id="UP000825078">
    <property type="component" value="Chromosome"/>
</dbReference>
<gene>
    <name evidence="10" type="primary">flgC_2</name>
    <name evidence="10" type="ORF">NCTC10738_01540</name>
    <name evidence="9" type="ORF">TUM17379_41880</name>
</gene>
<dbReference type="InterPro" id="IPR001444">
    <property type="entry name" value="Flag_bb_rod_N"/>
</dbReference>
<keyword evidence="9" id="KW-0966">Cell projection</keyword>
<keyword evidence="4 6" id="KW-0975">Bacterial flagellum</keyword>
<comment type="subcellular location">
    <subcellularLocation>
        <location evidence="1 6">Bacterial flagellum basal body</location>
    </subcellularLocation>
</comment>
<dbReference type="Proteomes" id="UP000254069">
    <property type="component" value="Unassembled WGS sequence"/>
</dbReference>
<dbReference type="PANTHER" id="PTHR30435">
    <property type="entry name" value="FLAGELLAR PROTEIN"/>
    <property type="match status" value="1"/>
</dbReference>
<dbReference type="EMBL" id="AP024613">
    <property type="protein sequence ID" value="BCV47170.1"/>
    <property type="molecule type" value="Genomic_DNA"/>
</dbReference>
<keyword evidence="11" id="KW-1185">Reference proteome</keyword>
<dbReference type="InterPro" id="IPR006299">
    <property type="entry name" value="FlgC"/>
</dbReference>
<evidence type="ECO:0000313" key="9">
    <source>
        <dbReference type="EMBL" id="BCV47170.1"/>
    </source>
</evidence>
<evidence type="ECO:0000256" key="1">
    <source>
        <dbReference type="ARBA" id="ARBA00004117"/>
    </source>
</evidence>
<dbReference type="NCBIfam" id="TIGR01395">
    <property type="entry name" value="FlgC"/>
    <property type="match status" value="1"/>
</dbReference>
<evidence type="ECO:0000256" key="2">
    <source>
        <dbReference type="ARBA" id="ARBA00009677"/>
    </source>
</evidence>
<dbReference type="AlphaFoldDB" id="A0A379ZDZ9"/>
<evidence type="ECO:0000259" key="7">
    <source>
        <dbReference type="Pfam" id="PF00460"/>
    </source>
</evidence>
<reference evidence="10 11" key="1">
    <citation type="submission" date="2018-06" db="EMBL/GenBank/DDBJ databases">
        <authorList>
            <consortium name="Pathogen Informatics"/>
            <person name="Doyle S."/>
        </authorList>
    </citation>
    <scope>NUCLEOTIDE SEQUENCE [LARGE SCALE GENOMIC DNA]</scope>
    <source>
        <strain evidence="10 11">NCTC10738</strain>
    </source>
</reference>
<evidence type="ECO:0000256" key="4">
    <source>
        <dbReference type="ARBA" id="ARBA00023143"/>
    </source>
</evidence>
<dbReference type="GO" id="GO:0030694">
    <property type="term" value="C:bacterial-type flagellum basal body, rod"/>
    <property type="evidence" value="ECO:0007669"/>
    <property type="project" value="UniProtKB-UniRule"/>
</dbReference>
<dbReference type="EMBL" id="UGYO01000001">
    <property type="protein sequence ID" value="SUI60375.1"/>
    <property type="molecule type" value="Genomic_DNA"/>
</dbReference>
<feature type="domain" description="Flagellar basal-body/hook protein C-terminal" evidence="8">
    <location>
        <begin position="90"/>
        <end position="133"/>
    </location>
</feature>
<dbReference type="PANTHER" id="PTHR30435:SF29">
    <property type="entry name" value="FLAGELLAR BASAL-BODY ROD PROTEIN FLGC"/>
    <property type="match status" value="1"/>
</dbReference>
<feature type="domain" description="Flagellar basal body rod protein N-terminal" evidence="7">
    <location>
        <begin position="8"/>
        <end position="31"/>
    </location>
</feature>
<comment type="similarity">
    <text evidence="2">Belongs to the flagella basal body rod proteins family.</text>
</comment>
<name>A0A379ZDZ9_9GAMM</name>
<evidence type="ECO:0000256" key="6">
    <source>
        <dbReference type="RuleBase" id="RU362062"/>
    </source>
</evidence>
<evidence type="ECO:0000313" key="10">
    <source>
        <dbReference type="EMBL" id="SUI60375.1"/>
    </source>
</evidence>
<dbReference type="Pfam" id="PF06429">
    <property type="entry name" value="Flg_bbr_C"/>
    <property type="match status" value="1"/>
</dbReference>
<evidence type="ECO:0000256" key="5">
    <source>
        <dbReference type="ARBA" id="ARBA00025933"/>
    </source>
</evidence>
<dbReference type="KEGG" id="salg:BS332_07980"/>